<organism evidence="3 4">
    <name type="scientific">Marinobacterium sediminicola</name>
    <dbReference type="NCBI Taxonomy" id="518898"/>
    <lineage>
        <taxon>Bacteria</taxon>
        <taxon>Pseudomonadati</taxon>
        <taxon>Pseudomonadota</taxon>
        <taxon>Gammaproteobacteria</taxon>
        <taxon>Oceanospirillales</taxon>
        <taxon>Oceanospirillaceae</taxon>
        <taxon>Marinobacterium</taxon>
    </lineage>
</organism>
<dbReference type="Pfam" id="PF13609">
    <property type="entry name" value="Porin_4"/>
    <property type="match status" value="1"/>
</dbReference>
<dbReference type="NCBIfam" id="NF033652">
    <property type="entry name" value="LbtU_sider_porin"/>
    <property type="match status" value="1"/>
</dbReference>
<evidence type="ECO:0000313" key="4">
    <source>
        <dbReference type="Proteomes" id="UP001159257"/>
    </source>
</evidence>
<keyword evidence="1" id="KW-0732">Signal</keyword>
<comment type="caution">
    <text evidence="3">The sequence shown here is derived from an EMBL/GenBank/DDBJ whole genome shotgun (WGS) entry which is preliminary data.</text>
</comment>
<feature type="signal peptide" evidence="1">
    <location>
        <begin position="1"/>
        <end position="22"/>
    </location>
</feature>
<name>A0ABY1S3H1_9GAMM</name>
<dbReference type="Proteomes" id="UP001159257">
    <property type="component" value="Unassembled WGS sequence"/>
</dbReference>
<sequence length="349" mass="37091">MKKSLLSITCASIMALPLVTQAADNSVAAEIEALKQRISELEARQASQPDAASGAVANQWTDRITLSGKAEFLATHSELETGSTNDLDVDAVKLVVDAQVNELISLSTTLKYKEGDEFYVDEAIATLAKEGNPLSLTIGKSGIPFGVIESATWTDPLTDDLTDNTDDLAVLSYAQAGFSSDFYLFKGDQDNDDSVNNAGVNLGYAFGNGLSVGAGYLNNIGNTELFLDAGVDEKQSAWRLNVAMELGEAGISAEWVQADAFDSLAGAKPSVWHLGAHYNTAVFGAPGTLALGYSESDEAADLDLAEKRLAASISRELGDNAELIAEYVREEGYTDEDADTLNLVLATYF</sequence>
<dbReference type="Gene3D" id="2.40.160.10">
    <property type="entry name" value="Porin"/>
    <property type="match status" value="1"/>
</dbReference>
<accession>A0ABY1S3H1</accession>
<gene>
    <name evidence="3" type="ORF">SAMN04487964_11528</name>
</gene>
<feature type="domain" description="Porin" evidence="2">
    <location>
        <begin position="141"/>
        <end position="331"/>
    </location>
</feature>
<evidence type="ECO:0000256" key="1">
    <source>
        <dbReference type="SAM" id="SignalP"/>
    </source>
</evidence>
<reference evidence="3 4" key="1">
    <citation type="submission" date="2017-05" db="EMBL/GenBank/DDBJ databases">
        <authorList>
            <person name="Varghese N."/>
            <person name="Submissions S."/>
        </authorList>
    </citation>
    <scope>NUCLEOTIDE SEQUENCE [LARGE SCALE GENOMIC DNA]</scope>
    <source>
        <strain evidence="3 4">CGMCC 1.7287</strain>
    </source>
</reference>
<evidence type="ECO:0000259" key="2">
    <source>
        <dbReference type="Pfam" id="PF13609"/>
    </source>
</evidence>
<dbReference type="EMBL" id="FXWV01000015">
    <property type="protein sequence ID" value="SMR77614.1"/>
    <property type="molecule type" value="Genomic_DNA"/>
</dbReference>
<dbReference type="InterPro" id="IPR023614">
    <property type="entry name" value="Porin_dom_sf"/>
</dbReference>
<evidence type="ECO:0000313" key="3">
    <source>
        <dbReference type="EMBL" id="SMR77614.1"/>
    </source>
</evidence>
<proteinExistence type="predicted"/>
<dbReference type="RefSeq" id="WP_239040850.1">
    <property type="nucleotide sequence ID" value="NZ_BAAAEY010000014.1"/>
</dbReference>
<keyword evidence="4" id="KW-1185">Reference proteome</keyword>
<feature type="chain" id="PRO_5046328171" evidence="1">
    <location>
        <begin position="23"/>
        <end position="349"/>
    </location>
</feature>
<dbReference type="InterPro" id="IPR033900">
    <property type="entry name" value="Gram_neg_porin_domain"/>
</dbReference>
<dbReference type="SUPFAM" id="SSF56935">
    <property type="entry name" value="Porins"/>
    <property type="match status" value="1"/>
</dbReference>
<protein>
    <submittedName>
        <fullName evidence="3">Porin</fullName>
    </submittedName>
</protein>